<dbReference type="PANTHER" id="PTHR33112">
    <property type="entry name" value="DOMAIN PROTEIN, PUTATIVE-RELATED"/>
    <property type="match status" value="1"/>
</dbReference>
<dbReference type="PANTHER" id="PTHR33112:SF10">
    <property type="entry name" value="TOL"/>
    <property type="match status" value="1"/>
</dbReference>
<evidence type="ECO:0000313" key="2">
    <source>
        <dbReference type="Proteomes" id="UP001172102"/>
    </source>
</evidence>
<dbReference type="Proteomes" id="UP001172102">
    <property type="component" value="Unassembled WGS sequence"/>
</dbReference>
<gene>
    <name evidence="1" type="ORF">B0H67DRAFT_220442</name>
</gene>
<dbReference type="AlphaFoldDB" id="A0AA40DVH9"/>
<proteinExistence type="predicted"/>
<sequence>METVFSSAYCVLAASRAHNQTDGFLHPRRERDCVMMREGPRGPPFYICEDIDDFDLHVLNGHLNKKGWVLQEHALARRTIFFTERQTYWLLS</sequence>
<dbReference type="EMBL" id="JAUKUA010000004">
    <property type="protein sequence ID" value="KAK0714711.1"/>
    <property type="molecule type" value="Genomic_DNA"/>
</dbReference>
<evidence type="ECO:0000313" key="1">
    <source>
        <dbReference type="EMBL" id="KAK0714711.1"/>
    </source>
</evidence>
<organism evidence="1 2">
    <name type="scientific">Lasiosphaeris hirsuta</name>
    <dbReference type="NCBI Taxonomy" id="260670"/>
    <lineage>
        <taxon>Eukaryota</taxon>
        <taxon>Fungi</taxon>
        <taxon>Dikarya</taxon>
        <taxon>Ascomycota</taxon>
        <taxon>Pezizomycotina</taxon>
        <taxon>Sordariomycetes</taxon>
        <taxon>Sordariomycetidae</taxon>
        <taxon>Sordariales</taxon>
        <taxon>Lasiosphaeriaceae</taxon>
        <taxon>Lasiosphaeris</taxon>
    </lineage>
</organism>
<keyword evidence="2" id="KW-1185">Reference proteome</keyword>
<comment type="caution">
    <text evidence="1">The sequence shown here is derived from an EMBL/GenBank/DDBJ whole genome shotgun (WGS) entry which is preliminary data.</text>
</comment>
<reference evidence="1" key="1">
    <citation type="submission" date="2023-06" db="EMBL/GenBank/DDBJ databases">
        <title>Genome-scale phylogeny and comparative genomics of the fungal order Sordariales.</title>
        <authorList>
            <consortium name="Lawrence Berkeley National Laboratory"/>
            <person name="Hensen N."/>
            <person name="Bonometti L."/>
            <person name="Westerberg I."/>
            <person name="Brannstrom I.O."/>
            <person name="Guillou S."/>
            <person name="Cros-Aarteil S."/>
            <person name="Calhoun S."/>
            <person name="Haridas S."/>
            <person name="Kuo A."/>
            <person name="Mondo S."/>
            <person name="Pangilinan J."/>
            <person name="Riley R."/>
            <person name="Labutti K."/>
            <person name="Andreopoulos B."/>
            <person name="Lipzen A."/>
            <person name="Chen C."/>
            <person name="Yanf M."/>
            <person name="Daum C."/>
            <person name="Ng V."/>
            <person name="Clum A."/>
            <person name="Steindorff A."/>
            <person name="Ohm R."/>
            <person name="Martin F."/>
            <person name="Silar P."/>
            <person name="Natvig D."/>
            <person name="Lalanne C."/>
            <person name="Gautier V."/>
            <person name="Ament-Velasquez S.L."/>
            <person name="Kruys A."/>
            <person name="Hutchinson M.I."/>
            <person name="Powell A.J."/>
            <person name="Barry K."/>
            <person name="Miller A.N."/>
            <person name="Grigoriev I.V."/>
            <person name="Debuchy R."/>
            <person name="Gladieux P."/>
            <person name="Thoren M.H."/>
            <person name="Johannesson H."/>
        </authorList>
    </citation>
    <scope>NUCLEOTIDE SEQUENCE</scope>
    <source>
        <strain evidence="1">SMH4607-1</strain>
    </source>
</reference>
<name>A0AA40DVH9_9PEZI</name>
<protein>
    <submittedName>
        <fullName evidence="1">Uncharacterized protein</fullName>
    </submittedName>
</protein>
<accession>A0AA40DVH9</accession>